<dbReference type="Gene3D" id="1.10.238.10">
    <property type="entry name" value="EF-hand"/>
    <property type="match status" value="1"/>
</dbReference>
<dbReference type="AlphaFoldDB" id="A0A7J7MVL8"/>
<dbReference type="Gene3D" id="3.30.1490.40">
    <property type="match status" value="1"/>
</dbReference>
<evidence type="ECO:0000313" key="4">
    <source>
        <dbReference type="EMBL" id="KAF6158820.1"/>
    </source>
</evidence>
<evidence type="ECO:0000259" key="2">
    <source>
        <dbReference type="PROSITE" id="PS50222"/>
    </source>
</evidence>
<dbReference type="InterPro" id="IPR035445">
    <property type="entry name" value="GYF-like_dom_sf"/>
</dbReference>
<feature type="compositionally biased region" description="Basic and acidic residues" evidence="1">
    <location>
        <begin position="167"/>
        <end position="178"/>
    </location>
</feature>
<sequence>MCQSPLKHICPSTLMGAPRLPASNVSTDWLGSGPTGSQVQHAQSVLKPNQHVPTQNTSTFSSPGNLVGPGNAGSSQSQLPWPRMTQGNVQKYRTLFVAVGKDRDGKITGEEARNLFLSWNLPRVFKISKGLRTPHSLSRLLLYSDDCLNLEFDNNDGAKKNLSRSYSKNDDSNRKDESNFDNGGNIYPVQSANSFFGTTSSEGGDDGMQQSAKSGSGINYVSRMTVITYLSNQLDSGILAKYGNGTCSNNLASLQGWHYLDPSRRIQGPFSMVQFRKWSTKHFPTNRKIWRTTEKQENSILMTDALDGKFREVLVCSCDVRADTEDGDTANVGKANQVGLMDSGLETHSSEGSNVGMQLSKKSGMQIGSVSEATTSKSLSNQLDSGKLAKYGNVTYWNNFASLHSWSPKSGAGNNDISGRNLMVFGDGPEGGEGVDEGEIEYKDINNGVED</sequence>
<feature type="domain" description="EF-hand" evidence="2">
    <location>
        <begin position="87"/>
        <end position="122"/>
    </location>
</feature>
<dbReference type="PANTHER" id="PTHR46695:SF5">
    <property type="entry name" value="RNA POLYMERASE-ASSOCIATED PROTEIN RTF1 HOMOLOG"/>
    <property type="match status" value="1"/>
</dbReference>
<feature type="domain" description="GYF" evidence="3">
    <location>
        <begin position="254"/>
        <end position="307"/>
    </location>
</feature>
<dbReference type="InterPro" id="IPR003169">
    <property type="entry name" value="GYF"/>
</dbReference>
<dbReference type="SUPFAM" id="SSF47473">
    <property type="entry name" value="EF-hand"/>
    <property type="match status" value="1"/>
</dbReference>
<reference evidence="4 5" key="1">
    <citation type="journal article" date="2020" name="IScience">
        <title>Genome Sequencing of the Endangered Kingdonia uniflora (Circaeasteraceae, Ranunculales) Reveals Potential Mechanisms of Evolutionary Specialization.</title>
        <authorList>
            <person name="Sun Y."/>
            <person name="Deng T."/>
            <person name="Zhang A."/>
            <person name="Moore M.J."/>
            <person name="Landis J.B."/>
            <person name="Lin N."/>
            <person name="Zhang H."/>
            <person name="Zhang X."/>
            <person name="Huang J."/>
            <person name="Zhang X."/>
            <person name="Sun H."/>
            <person name="Wang H."/>
        </authorList>
    </citation>
    <scope>NUCLEOTIDE SEQUENCE [LARGE SCALE GENOMIC DNA]</scope>
    <source>
        <strain evidence="4">TB1705</strain>
        <tissue evidence="4">Leaf</tissue>
    </source>
</reference>
<dbReference type="OrthoDB" id="6415790at2759"/>
<dbReference type="SUPFAM" id="SSF55277">
    <property type="entry name" value="GYF domain"/>
    <property type="match status" value="1"/>
</dbReference>
<evidence type="ECO:0000256" key="1">
    <source>
        <dbReference type="SAM" id="MobiDB-lite"/>
    </source>
</evidence>
<organism evidence="4 5">
    <name type="scientific">Kingdonia uniflora</name>
    <dbReference type="NCBI Taxonomy" id="39325"/>
    <lineage>
        <taxon>Eukaryota</taxon>
        <taxon>Viridiplantae</taxon>
        <taxon>Streptophyta</taxon>
        <taxon>Embryophyta</taxon>
        <taxon>Tracheophyta</taxon>
        <taxon>Spermatophyta</taxon>
        <taxon>Magnoliopsida</taxon>
        <taxon>Ranunculales</taxon>
        <taxon>Circaeasteraceae</taxon>
        <taxon>Kingdonia</taxon>
    </lineage>
</organism>
<dbReference type="PANTHER" id="PTHR46695">
    <property type="entry name" value="ZINC FINGER CCCH DOMAIN-CONTAINING PROTEIN 44-RELATED"/>
    <property type="match status" value="1"/>
</dbReference>
<dbReference type="Pfam" id="PF02213">
    <property type="entry name" value="GYF"/>
    <property type="match status" value="1"/>
</dbReference>
<dbReference type="EMBL" id="JACGCM010001217">
    <property type="protein sequence ID" value="KAF6158820.1"/>
    <property type="molecule type" value="Genomic_DNA"/>
</dbReference>
<dbReference type="PROSITE" id="PS50222">
    <property type="entry name" value="EF_HAND_2"/>
    <property type="match status" value="1"/>
</dbReference>
<comment type="caution">
    <text evidence="4">The sequence shown here is derived from an EMBL/GenBank/DDBJ whole genome shotgun (WGS) entry which is preliminary data.</text>
</comment>
<gene>
    <name evidence="4" type="ORF">GIB67_012463</name>
</gene>
<accession>A0A7J7MVL8</accession>
<proteinExistence type="predicted"/>
<evidence type="ECO:0000259" key="3">
    <source>
        <dbReference type="PROSITE" id="PS50829"/>
    </source>
</evidence>
<protein>
    <submittedName>
        <fullName evidence="4">Uncharacterized protein</fullName>
    </submittedName>
</protein>
<dbReference type="InterPro" id="IPR011992">
    <property type="entry name" value="EF-hand-dom_pair"/>
</dbReference>
<name>A0A7J7MVL8_9MAGN</name>
<keyword evidence="5" id="KW-1185">Reference proteome</keyword>
<evidence type="ECO:0000313" key="5">
    <source>
        <dbReference type="Proteomes" id="UP000541444"/>
    </source>
</evidence>
<dbReference type="Proteomes" id="UP000541444">
    <property type="component" value="Unassembled WGS sequence"/>
</dbReference>
<dbReference type="SMART" id="SM00444">
    <property type="entry name" value="GYF"/>
    <property type="match status" value="1"/>
</dbReference>
<dbReference type="GO" id="GO:0005509">
    <property type="term" value="F:calcium ion binding"/>
    <property type="evidence" value="ECO:0007669"/>
    <property type="project" value="InterPro"/>
</dbReference>
<dbReference type="InterPro" id="IPR002048">
    <property type="entry name" value="EF_hand_dom"/>
</dbReference>
<dbReference type="PROSITE" id="PS50829">
    <property type="entry name" value="GYF"/>
    <property type="match status" value="1"/>
</dbReference>
<feature type="region of interest" description="Disordered" evidence="1">
    <location>
        <begin position="159"/>
        <end position="187"/>
    </location>
</feature>